<feature type="region of interest" description="Disordered" evidence="1">
    <location>
        <begin position="116"/>
        <end position="146"/>
    </location>
</feature>
<evidence type="ECO:0000256" key="1">
    <source>
        <dbReference type="SAM" id="MobiDB-lite"/>
    </source>
</evidence>
<comment type="caution">
    <text evidence="2">The sequence shown here is derived from an EMBL/GenBank/DDBJ whole genome shotgun (WGS) entry which is preliminary data.</text>
</comment>
<evidence type="ECO:0000313" key="3">
    <source>
        <dbReference type="Proteomes" id="UP000325081"/>
    </source>
</evidence>
<keyword evidence="3" id="KW-1185">Reference proteome</keyword>
<dbReference type="Proteomes" id="UP000325081">
    <property type="component" value="Unassembled WGS sequence"/>
</dbReference>
<dbReference type="GO" id="GO:0003743">
    <property type="term" value="F:translation initiation factor activity"/>
    <property type="evidence" value="ECO:0007669"/>
    <property type="project" value="UniProtKB-KW"/>
</dbReference>
<accession>A0A5A7PLZ0</accession>
<sequence length="160" mass="16851">MTAGHVTCRWYLPVTTVPTRHLTWPLTLTVSGIAPSTISRARASPLYDVDTPVALVGRRDCREVGDLLATVGGVRVEGLVIDADFGVWVAGRHGDLDGGRDDVGGRDVELEDGGVLEGECGLRGPEGGQSDENGGEHDDEDKHGDDAEDFLAATAVVFVA</sequence>
<feature type="compositionally biased region" description="Basic and acidic residues" evidence="1">
    <location>
        <begin position="134"/>
        <end position="145"/>
    </location>
</feature>
<name>A0A5A7PLZ0_STRAF</name>
<evidence type="ECO:0000313" key="2">
    <source>
        <dbReference type="EMBL" id="GER33770.1"/>
    </source>
</evidence>
<proteinExistence type="predicted"/>
<dbReference type="AlphaFoldDB" id="A0A5A7PLZ0"/>
<protein>
    <submittedName>
        <fullName evidence="2">Eukaryotic translation initiation factor 3subunit A</fullName>
    </submittedName>
</protein>
<reference evidence="3" key="1">
    <citation type="journal article" date="2019" name="Curr. Biol.">
        <title>Genome Sequence of Striga asiatica Provides Insight into the Evolution of Plant Parasitism.</title>
        <authorList>
            <person name="Yoshida S."/>
            <person name="Kim S."/>
            <person name="Wafula E.K."/>
            <person name="Tanskanen J."/>
            <person name="Kim Y.M."/>
            <person name="Honaas L."/>
            <person name="Yang Z."/>
            <person name="Spallek T."/>
            <person name="Conn C.E."/>
            <person name="Ichihashi Y."/>
            <person name="Cheong K."/>
            <person name="Cui S."/>
            <person name="Der J.P."/>
            <person name="Gundlach H."/>
            <person name="Jiao Y."/>
            <person name="Hori C."/>
            <person name="Ishida J.K."/>
            <person name="Kasahara H."/>
            <person name="Kiba T."/>
            <person name="Kim M.S."/>
            <person name="Koo N."/>
            <person name="Laohavisit A."/>
            <person name="Lee Y.H."/>
            <person name="Lumba S."/>
            <person name="McCourt P."/>
            <person name="Mortimer J.C."/>
            <person name="Mutuku J.M."/>
            <person name="Nomura T."/>
            <person name="Sasaki-Sekimoto Y."/>
            <person name="Seto Y."/>
            <person name="Wang Y."/>
            <person name="Wakatake T."/>
            <person name="Sakakibara H."/>
            <person name="Demura T."/>
            <person name="Yamaguchi S."/>
            <person name="Yoneyama K."/>
            <person name="Manabe R.I."/>
            <person name="Nelson D.C."/>
            <person name="Schulman A.H."/>
            <person name="Timko M.P."/>
            <person name="dePamphilis C.W."/>
            <person name="Choi D."/>
            <person name="Shirasu K."/>
        </authorList>
    </citation>
    <scope>NUCLEOTIDE SEQUENCE [LARGE SCALE GENOMIC DNA]</scope>
    <source>
        <strain evidence="3">cv. UVA1</strain>
    </source>
</reference>
<keyword evidence="2" id="KW-0396">Initiation factor</keyword>
<organism evidence="2 3">
    <name type="scientific">Striga asiatica</name>
    <name type="common">Asiatic witchweed</name>
    <name type="synonym">Buchnera asiatica</name>
    <dbReference type="NCBI Taxonomy" id="4170"/>
    <lineage>
        <taxon>Eukaryota</taxon>
        <taxon>Viridiplantae</taxon>
        <taxon>Streptophyta</taxon>
        <taxon>Embryophyta</taxon>
        <taxon>Tracheophyta</taxon>
        <taxon>Spermatophyta</taxon>
        <taxon>Magnoliopsida</taxon>
        <taxon>eudicotyledons</taxon>
        <taxon>Gunneridae</taxon>
        <taxon>Pentapetalae</taxon>
        <taxon>asterids</taxon>
        <taxon>lamiids</taxon>
        <taxon>Lamiales</taxon>
        <taxon>Orobanchaceae</taxon>
        <taxon>Buchnereae</taxon>
        <taxon>Striga</taxon>
    </lineage>
</organism>
<gene>
    <name evidence="2" type="ORF">STAS_09931</name>
</gene>
<dbReference type="EMBL" id="BKCP01004783">
    <property type="protein sequence ID" value="GER33770.1"/>
    <property type="molecule type" value="Genomic_DNA"/>
</dbReference>
<keyword evidence="2" id="KW-0648">Protein biosynthesis</keyword>